<evidence type="ECO:0000256" key="8">
    <source>
        <dbReference type="ARBA" id="ARBA00023154"/>
    </source>
</evidence>
<evidence type="ECO:0000256" key="5">
    <source>
        <dbReference type="ARBA" id="ARBA00022490"/>
    </source>
</evidence>
<dbReference type="EMBL" id="JAEACQ010000193">
    <property type="protein sequence ID" value="MBL7628609.1"/>
    <property type="molecule type" value="Genomic_DNA"/>
</dbReference>
<keyword evidence="8 12" id="KW-0457">Lysine biosynthesis</keyword>
<sequence>MSEVPANVAGMSVLPVAPFGRLITAMVTPFLPDGGLDLDGAAALASHLVDAGNDGLVISGTTGESPTTSDAEKDLLLRAVLEAVGDRAAVLAGVGTNDTRHTIELARSAERAGAHGLLVVTPYYSKPPQAGLAAHFRAVADATGLPVMIYDIPGRTGVPVLTETMVALAEHPRIVAVKDAKADLEESSWVMARTDLAYYSGDDVLTLPFLAVGAVGLVSVAAHVAAPALAAMIAAFDAGDPVAARRLHQDLLPIFKGIFRTQGVITTKAALTLRGLPAGPVRPPLADATEAEIAQLRLDLAAAVLEPPGSEARATAPVAAGVAS</sequence>
<gene>
    <name evidence="12 16" type="primary">dapA</name>
    <name evidence="16" type="ORF">I7412_15905</name>
</gene>
<dbReference type="CDD" id="cd00950">
    <property type="entry name" value="DHDPS"/>
    <property type="match status" value="1"/>
</dbReference>
<evidence type="ECO:0000256" key="15">
    <source>
        <dbReference type="PIRSR" id="PIRSR001365-2"/>
    </source>
</evidence>
<dbReference type="EC" id="4.3.3.7" evidence="4 12"/>
<evidence type="ECO:0000313" key="17">
    <source>
        <dbReference type="Proteomes" id="UP000604475"/>
    </source>
</evidence>
<accession>A0A937RGT8</accession>
<keyword evidence="7 12" id="KW-0220">Diaminopimelate biosynthesis</keyword>
<evidence type="ECO:0000256" key="13">
    <source>
        <dbReference type="PIRNR" id="PIRNR001365"/>
    </source>
</evidence>
<name>A0A937RGT8_9ACTN</name>
<comment type="catalytic activity">
    <reaction evidence="11 12">
        <text>L-aspartate 4-semialdehyde + pyruvate = (2S,4S)-4-hydroxy-2,3,4,5-tetrahydrodipicolinate + H2O + H(+)</text>
        <dbReference type="Rhea" id="RHEA:34171"/>
        <dbReference type="ChEBI" id="CHEBI:15361"/>
        <dbReference type="ChEBI" id="CHEBI:15377"/>
        <dbReference type="ChEBI" id="CHEBI:15378"/>
        <dbReference type="ChEBI" id="CHEBI:67139"/>
        <dbReference type="ChEBI" id="CHEBI:537519"/>
        <dbReference type="EC" id="4.3.3.7"/>
    </reaction>
</comment>
<reference evidence="16" key="1">
    <citation type="submission" date="2020-12" db="EMBL/GenBank/DDBJ databases">
        <title>Genomic characterization of non-nitrogen-fixing Frankia strains.</title>
        <authorList>
            <person name="Carlos-Shanley C."/>
            <person name="Guerra T."/>
            <person name="Hahn D."/>
        </authorList>
    </citation>
    <scope>NUCLEOTIDE SEQUENCE</scope>
    <source>
        <strain evidence="16">CN6</strain>
    </source>
</reference>
<keyword evidence="6 12" id="KW-0028">Amino-acid biosynthesis</keyword>
<dbReference type="Pfam" id="PF00701">
    <property type="entry name" value="DHDPS"/>
    <property type="match status" value="1"/>
</dbReference>
<dbReference type="InterPro" id="IPR005263">
    <property type="entry name" value="DapA"/>
</dbReference>
<comment type="subcellular location">
    <subcellularLocation>
        <location evidence="12">Cytoplasm</location>
    </subcellularLocation>
</comment>
<proteinExistence type="inferred from homology"/>
<evidence type="ECO:0000256" key="2">
    <source>
        <dbReference type="ARBA" id="ARBA00005120"/>
    </source>
</evidence>
<dbReference type="SUPFAM" id="SSF51569">
    <property type="entry name" value="Aldolase"/>
    <property type="match status" value="1"/>
</dbReference>
<dbReference type="GO" id="GO:0005829">
    <property type="term" value="C:cytosol"/>
    <property type="evidence" value="ECO:0007669"/>
    <property type="project" value="TreeGrafter"/>
</dbReference>
<dbReference type="AlphaFoldDB" id="A0A937RGT8"/>
<dbReference type="InterPro" id="IPR020624">
    <property type="entry name" value="Schiff_base-form_aldolases_CS"/>
</dbReference>
<protein>
    <recommendedName>
        <fullName evidence="4 12">4-hydroxy-tetrahydrodipicolinate synthase</fullName>
        <shortName evidence="12">HTPA synthase</shortName>
        <ecNumber evidence="4 12">4.3.3.7</ecNumber>
    </recommendedName>
</protein>
<keyword evidence="9 12" id="KW-0456">Lyase</keyword>
<comment type="similarity">
    <text evidence="3 12 13">Belongs to the DapA family.</text>
</comment>
<dbReference type="Proteomes" id="UP000604475">
    <property type="component" value="Unassembled WGS sequence"/>
</dbReference>
<dbReference type="InterPro" id="IPR013785">
    <property type="entry name" value="Aldolase_TIM"/>
</dbReference>
<evidence type="ECO:0000256" key="3">
    <source>
        <dbReference type="ARBA" id="ARBA00007592"/>
    </source>
</evidence>
<organism evidence="16 17">
    <name type="scientific">Frankia nepalensis</name>
    <dbReference type="NCBI Taxonomy" id="1836974"/>
    <lineage>
        <taxon>Bacteria</taxon>
        <taxon>Bacillati</taxon>
        <taxon>Actinomycetota</taxon>
        <taxon>Actinomycetes</taxon>
        <taxon>Frankiales</taxon>
        <taxon>Frankiaceae</taxon>
        <taxon>Frankia</taxon>
    </lineage>
</organism>
<feature type="site" description="Part of a proton relay during catalysis" evidence="12">
    <location>
        <position position="61"/>
    </location>
</feature>
<feature type="binding site" evidence="12 15">
    <location>
        <position position="218"/>
    </location>
    <ligand>
        <name>pyruvate</name>
        <dbReference type="ChEBI" id="CHEBI:15361"/>
    </ligand>
</feature>
<dbReference type="PROSITE" id="PS00665">
    <property type="entry name" value="DHDPS_1"/>
    <property type="match status" value="1"/>
</dbReference>
<evidence type="ECO:0000256" key="6">
    <source>
        <dbReference type="ARBA" id="ARBA00022605"/>
    </source>
</evidence>
<evidence type="ECO:0000256" key="12">
    <source>
        <dbReference type="HAMAP-Rule" id="MF_00418"/>
    </source>
</evidence>
<evidence type="ECO:0000256" key="4">
    <source>
        <dbReference type="ARBA" id="ARBA00012086"/>
    </source>
</evidence>
<keyword evidence="17" id="KW-1185">Reference proteome</keyword>
<keyword evidence="5 12" id="KW-0963">Cytoplasm</keyword>
<comment type="caution">
    <text evidence="12">Was originally thought to be a dihydrodipicolinate synthase (DHDPS), catalyzing the condensation of (S)-aspartate-beta-semialdehyde [(S)-ASA] and pyruvate to dihydrodipicolinate (DHDP). However, it was shown in E.coli that the product of the enzymatic reaction is not dihydrodipicolinate but in fact (4S)-4-hydroxy-2,3,4,5-tetrahydro-(2S)-dipicolinic acid (HTPA), and that the consecutive dehydration reaction leading to DHDP is not spontaneous but catalyzed by DapB.</text>
</comment>
<dbReference type="Gene3D" id="3.20.20.70">
    <property type="entry name" value="Aldolase class I"/>
    <property type="match status" value="1"/>
</dbReference>
<dbReference type="PROSITE" id="PS00666">
    <property type="entry name" value="DHDPS_2"/>
    <property type="match status" value="1"/>
</dbReference>
<dbReference type="GO" id="GO:0019877">
    <property type="term" value="P:diaminopimelate biosynthetic process"/>
    <property type="evidence" value="ECO:0007669"/>
    <property type="project" value="UniProtKB-UniRule"/>
</dbReference>
<feature type="binding site" evidence="12 15">
    <location>
        <position position="62"/>
    </location>
    <ligand>
        <name>pyruvate</name>
        <dbReference type="ChEBI" id="CHEBI:15361"/>
    </ligand>
</feature>
<dbReference type="InterPro" id="IPR002220">
    <property type="entry name" value="DapA-like"/>
</dbReference>
<dbReference type="PIRSF" id="PIRSF001365">
    <property type="entry name" value="DHDPS"/>
    <property type="match status" value="1"/>
</dbReference>
<evidence type="ECO:0000256" key="10">
    <source>
        <dbReference type="ARBA" id="ARBA00023270"/>
    </source>
</evidence>
<keyword evidence="10 12" id="KW-0704">Schiff base</keyword>
<evidence type="ECO:0000256" key="7">
    <source>
        <dbReference type="ARBA" id="ARBA00022915"/>
    </source>
</evidence>
<dbReference type="PANTHER" id="PTHR12128">
    <property type="entry name" value="DIHYDRODIPICOLINATE SYNTHASE"/>
    <property type="match status" value="1"/>
</dbReference>
<dbReference type="GO" id="GO:0008840">
    <property type="term" value="F:4-hydroxy-tetrahydrodipicolinate synthase activity"/>
    <property type="evidence" value="ECO:0007669"/>
    <property type="project" value="UniProtKB-UniRule"/>
</dbReference>
<dbReference type="PANTHER" id="PTHR12128:SF66">
    <property type="entry name" value="4-HYDROXY-2-OXOGLUTARATE ALDOLASE, MITOCHONDRIAL"/>
    <property type="match status" value="1"/>
</dbReference>
<dbReference type="SMART" id="SM01130">
    <property type="entry name" value="DHDPS"/>
    <property type="match status" value="1"/>
</dbReference>
<comment type="pathway">
    <text evidence="2 12">Amino-acid biosynthesis; L-lysine biosynthesis via DAP pathway; (S)-tetrahydrodipicolinate from L-aspartate: step 3/4.</text>
</comment>
<feature type="active site" description="Proton donor/acceptor" evidence="12 14">
    <location>
        <position position="150"/>
    </location>
</feature>
<feature type="site" description="Part of a proton relay during catalysis" evidence="12">
    <location>
        <position position="124"/>
    </location>
</feature>
<evidence type="ECO:0000256" key="14">
    <source>
        <dbReference type="PIRSR" id="PIRSR001365-1"/>
    </source>
</evidence>
<comment type="function">
    <text evidence="1 12">Catalyzes the condensation of (S)-aspartate-beta-semialdehyde [(S)-ASA] and pyruvate to 4-hydroxy-tetrahydrodipicolinate (HTPA).</text>
</comment>
<dbReference type="NCBIfam" id="TIGR00674">
    <property type="entry name" value="dapA"/>
    <property type="match status" value="1"/>
</dbReference>
<dbReference type="PRINTS" id="PR00146">
    <property type="entry name" value="DHPICSNTHASE"/>
</dbReference>
<evidence type="ECO:0000313" key="16">
    <source>
        <dbReference type="EMBL" id="MBL7628609.1"/>
    </source>
</evidence>
<evidence type="ECO:0000256" key="11">
    <source>
        <dbReference type="ARBA" id="ARBA00047836"/>
    </source>
</evidence>
<dbReference type="HAMAP" id="MF_00418">
    <property type="entry name" value="DapA"/>
    <property type="match status" value="1"/>
</dbReference>
<evidence type="ECO:0000256" key="1">
    <source>
        <dbReference type="ARBA" id="ARBA00003294"/>
    </source>
</evidence>
<feature type="active site" description="Schiff-base intermediate with substrate" evidence="12 14">
    <location>
        <position position="178"/>
    </location>
</feature>
<dbReference type="GO" id="GO:0009089">
    <property type="term" value="P:lysine biosynthetic process via diaminopimelate"/>
    <property type="evidence" value="ECO:0007669"/>
    <property type="project" value="UniProtKB-UniRule"/>
</dbReference>
<comment type="subunit">
    <text evidence="12">Homotetramer; dimer of dimers.</text>
</comment>
<comment type="caution">
    <text evidence="16">The sequence shown here is derived from an EMBL/GenBank/DDBJ whole genome shotgun (WGS) entry which is preliminary data.</text>
</comment>
<dbReference type="InterPro" id="IPR020625">
    <property type="entry name" value="Schiff_base-form_aldolases_AS"/>
</dbReference>
<evidence type="ECO:0000256" key="9">
    <source>
        <dbReference type="ARBA" id="ARBA00023239"/>
    </source>
</evidence>